<dbReference type="InterPro" id="IPR050723">
    <property type="entry name" value="CFA/CMAS"/>
</dbReference>
<sequence>MPAMDATMNDPVRELYSERRYPDLSHPVTDISRLWVSARVAGLGRLAEPSHCRVLEFGCAAGQNLLPMAERYPQSDFTGLDFSDTAIRKARQASYEAQLQNVRFEAADLEHWRPSHPCDYLIVHGIFSWVPDSVKTRVLDLCGQVLSDNGVVCISYNTLPGWSLRRDLVPLVKALAGNPVAAGLGDTVESVAASLAEMAGGTTAHTANVQAICRDMMRKGPTVLPFDDFAPVCDAVYFTEFAKWAAERGLRYLGEARLQDNLPDGISPEAYHKLAPLAADPVLLQQTLDLLSGRTHRNSLFCRVDAAMEEGVTTAVVMHFAAGPGPVELPPVDNPVVSLFRQLVADASPSCVPVQALMERTAERLGGGWEPAVHSRELAKWIYQAARLGGIELRAEPLSIRGQTMPTPRLSPLNLHFAGQGRPVVDARHFPCRYPDGHQGLMAKMDGTLSYEDLAEQAHADFPELDFHRWVAHLAERGIVL</sequence>
<keyword evidence="3" id="KW-0808">Transferase</keyword>
<keyword evidence="4" id="KW-1185">Reference proteome</keyword>
<evidence type="ECO:0000313" key="3">
    <source>
        <dbReference type="EMBL" id="MCW1885200.1"/>
    </source>
</evidence>
<protein>
    <submittedName>
        <fullName evidence="3">Class I SAM-dependent methyltransferase</fullName>
    </submittedName>
</protein>
<dbReference type="RefSeq" id="WP_264501157.1">
    <property type="nucleotide sequence ID" value="NZ_JAPDDS010000005.1"/>
</dbReference>
<dbReference type="PANTHER" id="PTHR43667">
    <property type="entry name" value="CYCLOPROPANE-FATTY-ACYL-PHOSPHOLIPID SYNTHASE"/>
    <property type="match status" value="1"/>
</dbReference>
<dbReference type="Pfam" id="PF10119">
    <property type="entry name" value="MethyTransf_Reg"/>
    <property type="match status" value="1"/>
</dbReference>
<dbReference type="InterPro" id="IPR029063">
    <property type="entry name" value="SAM-dependent_MTases_sf"/>
</dbReference>
<dbReference type="Gene3D" id="3.40.50.150">
    <property type="entry name" value="Vaccinia Virus protein VP39"/>
    <property type="match status" value="1"/>
</dbReference>
<dbReference type="GO" id="GO:0032259">
    <property type="term" value="P:methylation"/>
    <property type="evidence" value="ECO:0007669"/>
    <property type="project" value="UniProtKB-KW"/>
</dbReference>
<organism evidence="3 4">
    <name type="scientific">Luteolibacter flavescens</name>
    <dbReference type="NCBI Taxonomy" id="1859460"/>
    <lineage>
        <taxon>Bacteria</taxon>
        <taxon>Pseudomonadati</taxon>
        <taxon>Verrucomicrobiota</taxon>
        <taxon>Verrucomicrobiia</taxon>
        <taxon>Verrucomicrobiales</taxon>
        <taxon>Verrucomicrobiaceae</taxon>
        <taxon>Luteolibacter</taxon>
    </lineage>
</organism>
<accession>A0ABT3FNQ7</accession>
<evidence type="ECO:0000259" key="2">
    <source>
        <dbReference type="Pfam" id="PF13847"/>
    </source>
</evidence>
<dbReference type="SUPFAM" id="SSF53335">
    <property type="entry name" value="S-adenosyl-L-methionine-dependent methyltransferases"/>
    <property type="match status" value="1"/>
</dbReference>
<proteinExistence type="predicted"/>
<dbReference type="PANTHER" id="PTHR43667:SF2">
    <property type="entry name" value="FATTY ACID C-METHYL TRANSFERASE"/>
    <property type="match status" value="1"/>
</dbReference>
<name>A0ABT3FNQ7_9BACT</name>
<dbReference type="GO" id="GO:0008168">
    <property type="term" value="F:methyltransferase activity"/>
    <property type="evidence" value="ECO:0007669"/>
    <property type="project" value="UniProtKB-KW"/>
</dbReference>
<feature type="domain" description="Methyltransferase regulatory" evidence="1">
    <location>
        <begin position="226"/>
        <end position="303"/>
    </location>
</feature>
<dbReference type="CDD" id="cd02440">
    <property type="entry name" value="AdoMet_MTases"/>
    <property type="match status" value="1"/>
</dbReference>
<evidence type="ECO:0000259" key="1">
    <source>
        <dbReference type="Pfam" id="PF10119"/>
    </source>
</evidence>
<evidence type="ECO:0000313" key="4">
    <source>
        <dbReference type="Proteomes" id="UP001207930"/>
    </source>
</evidence>
<feature type="domain" description="Methyltransferase" evidence="2">
    <location>
        <begin position="50"/>
        <end position="157"/>
    </location>
</feature>
<dbReference type="EMBL" id="JAPDDS010000005">
    <property type="protein sequence ID" value="MCW1885200.1"/>
    <property type="molecule type" value="Genomic_DNA"/>
</dbReference>
<dbReference type="InterPro" id="IPR018773">
    <property type="entry name" value="MeTrfase_reg_dom_prd"/>
</dbReference>
<dbReference type="Pfam" id="PF13847">
    <property type="entry name" value="Methyltransf_31"/>
    <property type="match status" value="1"/>
</dbReference>
<dbReference type="InterPro" id="IPR025714">
    <property type="entry name" value="Methyltranfer_dom"/>
</dbReference>
<keyword evidence="3" id="KW-0489">Methyltransferase</keyword>
<comment type="caution">
    <text evidence="3">The sequence shown here is derived from an EMBL/GenBank/DDBJ whole genome shotgun (WGS) entry which is preliminary data.</text>
</comment>
<gene>
    <name evidence="3" type="ORF">OKA04_10715</name>
</gene>
<reference evidence="3 4" key="1">
    <citation type="submission" date="2022-10" db="EMBL/GenBank/DDBJ databases">
        <title>Luteolibacter flavescens strain MCCC 1K03193, whole genome shotgun sequencing project.</title>
        <authorList>
            <person name="Zhao G."/>
            <person name="Shen L."/>
        </authorList>
    </citation>
    <scope>NUCLEOTIDE SEQUENCE [LARGE SCALE GENOMIC DNA]</scope>
    <source>
        <strain evidence="3 4">MCCC 1K03193</strain>
    </source>
</reference>
<dbReference type="Proteomes" id="UP001207930">
    <property type="component" value="Unassembled WGS sequence"/>
</dbReference>